<feature type="transmembrane region" description="Helical" evidence="2">
    <location>
        <begin position="113"/>
        <end position="133"/>
    </location>
</feature>
<evidence type="ECO:0000313" key="3">
    <source>
        <dbReference type="EMBL" id="GAA3356402.1"/>
    </source>
</evidence>
<evidence type="ECO:0000256" key="2">
    <source>
        <dbReference type="SAM" id="Phobius"/>
    </source>
</evidence>
<comment type="caution">
    <text evidence="3">The sequence shown here is derived from an EMBL/GenBank/DDBJ whole genome shotgun (WGS) entry which is preliminary data.</text>
</comment>
<feature type="transmembrane region" description="Helical" evidence="2">
    <location>
        <begin position="83"/>
        <end position="101"/>
    </location>
</feature>
<organism evidence="3 4">
    <name type="scientific">Saccharopolyspora gregorii</name>
    <dbReference type="NCBI Taxonomy" id="33914"/>
    <lineage>
        <taxon>Bacteria</taxon>
        <taxon>Bacillati</taxon>
        <taxon>Actinomycetota</taxon>
        <taxon>Actinomycetes</taxon>
        <taxon>Pseudonocardiales</taxon>
        <taxon>Pseudonocardiaceae</taxon>
        <taxon>Saccharopolyspora</taxon>
    </lineage>
</organism>
<keyword evidence="2" id="KW-0472">Membrane</keyword>
<gene>
    <name evidence="3" type="ORF">GCM10020366_20320</name>
</gene>
<feature type="transmembrane region" description="Helical" evidence="2">
    <location>
        <begin position="20"/>
        <end position="36"/>
    </location>
</feature>
<proteinExistence type="predicted"/>
<evidence type="ECO:0000313" key="4">
    <source>
        <dbReference type="Proteomes" id="UP001500483"/>
    </source>
</evidence>
<dbReference type="Proteomes" id="UP001500483">
    <property type="component" value="Unassembled WGS sequence"/>
</dbReference>
<evidence type="ECO:0008006" key="5">
    <source>
        <dbReference type="Google" id="ProtNLM"/>
    </source>
</evidence>
<protein>
    <recommendedName>
        <fullName evidence="5">DUF4383 domain-containing protein</fullName>
    </recommendedName>
</protein>
<evidence type="ECO:0000256" key="1">
    <source>
        <dbReference type="SAM" id="MobiDB-lite"/>
    </source>
</evidence>
<feature type="compositionally biased region" description="Basic and acidic residues" evidence="1">
    <location>
        <begin position="144"/>
        <end position="158"/>
    </location>
</feature>
<keyword evidence="2" id="KW-0812">Transmembrane</keyword>
<reference evidence="4" key="1">
    <citation type="journal article" date="2019" name="Int. J. Syst. Evol. Microbiol.">
        <title>The Global Catalogue of Microorganisms (GCM) 10K type strain sequencing project: providing services to taxonomists for standard genome sequencing and annotation.</title>
        <authorList>
            <consortium name="The Broad Institute Genomics Platform"/>
            <consortium name="The Broad Institute Genome Sequencing Center for Infectious Disease"/>
            <person name="Wu L."/>
            <person name="Ma J."/>
        </authorList>
    </citation>
    <scope>NUCLEOTIDE SEQUENCE [LARGE SCALE GENOMIC DNA]</scope>
    <source>
        <strain evidence="4">JCM 9687</strain>
    </source>
</reference>
<name>A0ABP6RNM8_9PSEU</name>
<dbReference type="Pfam" id="PF14325">
    <property type="entry name" value="DUF4383"/>
    <property type="match status" value="1"/>
</dbReference>
<feature type="compositionally biased region" description="Basic and acidic residues" evidence="1">
    <location>
        <begin position="200"/>
        <end position="221"/>
    </location>
</feature>
<dbReference type="RefSeq" id="WP_344925790.1">
    <property type="nucleotide sequence ID" value="NZ_BAAAYK010000038.1"/>
</dbReference>
<dbReference type="EMBL" id="BAAAYK010000038">
    <property type="protein sequence ID" value="GAA3356402.1"/>
    <property type="molecule type" value="Genomic_DNA"/>
</dbReference>
<keyword evidence="2" id="KW-1133">Transmembrane helix</keyword>
<feature type="transmembrane region" description="Helical" evidence="2">
    <location>
        <begin position="56"/>
        <end position="76"/>
    </location>
</feature>
<keyword evidence="4" id="KW-1185">Reference proteome</keyword>
<sequence>MKHATKPAPHPVHTVHRIGAVLLGLVLWAFGVLGLLRGLDFFTTSGQPVLGLSSNGLLAVISLVAGAVLIGCAAWGGRQASTVTTFIGVLFLLSGLVHLAVLNSPWNLLAFRLPNVFFSLVAGLVLLCTGLYGRLSGGLPPDNPYRREHPMRTRRPDPEEQLADARGGEPDEDEQRYREAEIAMGEGHPTPEQTQIVLRDQARRRAVERARARRRTEGGRA</sequence>
<feature type="region of interest" description="Disordered" evidence="1">
    <location>
        <begin position="139"/>
        <end position="221"/>
    </location>
</feature>
<accession>A0ABP6RNM8</accession>